<comment type="caution">
    <text evidence="1">The sequence shown here is derived from an EMBL/GenBank/DDBJ whole genome shotgun (WGS) entry which is preliminary data.</text>
</comment>
<dbReference type="EMBL" id="JAPDHW010000005">
    <property type="protein sequence ID" value="MCW3168573.1"/>
    <property type="molecule type" value="Genomic_DNA"/>
</dbReference>
<accession>A0ABT3HXT2</accession>
<sequence>MRIKKALIDDLQTDREIEKSITKFSQQLMSNSKWVKLINALIDNAAYIKLIGFKKVQNSDVGKLYLSEDTLFGYDFWEAGFEGHNSHGGWLTFKEIEYLVFPKIVTSENDVQDLNQIKSIIEKVGQFDIEMNDDELKMICYKNLN</sequence>
<dbReference type="Proteomes" id="UP001163731">
    <property type="component" value="Unassembled WGS sequence"/>
</dbReference>
<evidence type="ECO:0000313" key="2">
    <source>
        <dbReference type="Proteomes" id="UP001163731"/>
    </source>
</evidence>
<protein>
    <submittedName>
        <fullName evidence="1">Uncharacterized protein</fullName>
    </submittedName>
</protein>
<organism evidence="1 2">
    <name type="scientific">Chryseobacterium kimseyorum</name>
    <dbReference type="NCBI Taxonomy" id="2984028"/>
    <lineage>
        <taxon>Bacteria</taxon>
        <taxon>Pseudomonadati</taxon>
        <taxon>Bacteroidota</taxon>
        <taxon>Flavobacteriia</taxon>
        <taxon>Flavobacteriales</taxon>
        <taxon>Weeksellaceae</taxon>
        <taxon>Chryseobacterium group</taxon>
        <taxon>Chryseobacterium</taxon>
    </lineage>
</organism>
<evidence type="ECO:0000313" key="1">
    <source>
        <dbReference type="EMBL" id="MCW3168573.1"/>
    </source>
</evidence>
<proteinExistence type="predicted"/>
<keyword evidence="2" id="KW-1185">Reference proteome</keyword>
<reference evidence="1" key="1">
    <citation type="submission" date="2022-10" db="EMBL/GenBank/DDBJ databases">
        <title>Chryseobacterium babae sp. nov. isolated from the gut of the beetle Oryctes rhinoceros, and Chryseobacterium kimseyorum sp. nov., isolated from a stick insect rearing cage.</title>
        <authorList>
            <person name="Shelomi M."/>
            <person name="Han C.-J."/>
            <person name="Chen W.-M."/>
            <person name="Chen H.-K."/>
            <person name="Liaw S.-J."/>
            <person name="Muhle E."/>
            <person name="Clermont D."/>
        </authorList>
    </citation>
    <scope>NUCLEOTIDE SEQUENCE</scope>
    <source>
        <strain evidence="1">09-1422</strain>
    </source>
</reference>
<gene>
    <name evidence="1" type="ORF">OMO38_08535</name>
</gene>
<name>A0ABT3HXT2_9FLAO</name>
<dbReference type="RefSeq" id="WP_264749780.1">
    <property type="nucleotide sequence ID" value="NZ_JAPDHW010000005.1"/>
</dbReference>